<keyword evidence="2" id="KW-1185">Reference proteome</keyword>
<gene>
    <name evidence="1" type="ORF">J4557_08630</name>
</gene>
<name>A0ABS3QUH5_9ACTN</name>
<dbReference type="RefSeq" id="WP_208265917.1">
    <property type="nucleotide sequence ID" value="NZ_BAAAGM010000026.1"/>
</dbReference>
<comment type="caution">
    <text evidence="1">The sequence shown here is derived from an EMBL/GenBank/DDBJ whole genome shotgun (WGS) entry which is preliminary data.</text>
</comment>
<evidence type="ECO:0008006" key="3">
    <source>
        <dbReference type="Google" id="ProtNLM"/>
    </source>
</evidence>
<reference evidence="1 2" key="1">
    <citation type="submission" date="2021-03" db="EMBL/GenBank/DDBJ databases">
        <authorList>
            <person name="Kanchanasin P."/>
            <person name="Saeng-In P."/>
            <person name="Phongsopitanun W."/>
            <person name="Yuki M."/>
            <person name="Kudo T."/>
            <person name="Ohkuma M."/>
            <person name="Tanasupawat S."/>
        </authorList>
    </citation>
    <scope>NUCLEOTIDE SEQUENCE [LARGE SCALE GENOMIC DNA]</scope>
    <source>
        <strain evidence="1 2">L46</strain>
    </source>
</reference>
<protein>
    <recommendedName>
        <fullName evidence="3">Lipoprotein</fullName>
    </recommendedName>
</protein>
<accession>A0ABS3QUH5</accession>
<dbReference type="Proteomes" id="UP000666915">
    <property type="component" value="Unassembled WGS sequence"/>
</dbReference>
<sequence length="175" mass="17892">MVSRFEHAPARATPFRTAALGAVLLALAACGSENGARPCALVYSPTGISIDIAAPDASRVSSASIRACWGGTCRTRHVALHPSSTSVPLGCDGDGPDSACGASASPDGGRHGFAAITDLPASPVQVTLTLRDRHHRAFLDQELRLTPKPAHPDNPHCATGVQAALTVANGQATAR</sequence>
<proteinExistence type="predicted"/>
<evidence type="ECO:0000313" key="1">
    <source>
        <dbReference type="EMBL" id="MBO2437581.1"/>
    </source>
</evidence>
<dbReference type="EMBL" id="JAGEOK010000005">
    <property type="protein sequence ID" value="MBO2437581.1"/>
    <property type="molecule type" value="Genomic_DNA"/>
</dbReference>
<evidence type="ECO:0000313" key="2">
    <source>
        <dbReference type="Proteomes" id="UP000666915"/>
    </source>
</evidence>
<dbReference type="PROSITE" id="PS51257">
    <property type="entry name" value="PROKAR_LIPOPROTEIN"/>
    <property type="match status" value="1"/>
</dbReference>
<organism evidence="1 2">
    <name type="scientific">Actinomadura nitritigenes</name>
    <dbReference type="NCBI Taxonomy" id="134602"/>
    <lineage>
        <taxon>Bacteria</taxon>
        <taxon>Bacillati</taxon>
        <taxon>Actinomycetota</taxon>
        <taxon>Actinomycetes</taxon>
        <taxon>Streptosporangiales</taxon>
        <taxon>Thermomonosporaceae</taxon>
        <taxon>Actinomadura</taxon>
    </lineage>
</organism>